<dbReference type="InterPro" id="IPR036259">
    <property type="entry name" value="MFS_trans_sf"/>
</dbReference>
<name>A0A9Q5CAX3_CLOBE</name>
<evidence type="ECO:0000256" key="4">
    <source>
        <dbReference type="ARBA" id="ARBA00022989"/>
    </source>
</evidence>
<organism evidence="8 9">
    <name type="scientific">Clostridium beijerinckii</name>
    <name type="common">Clostridium MP</name>
    <dbReference type="NCBI Taxonomy" id="1520"/>
    <lineage>
        <taxon>Bacteria</taxon>
        <taxon>Bacillati</taxon>
        <taxon>Bacillota</taxon>
        <taxon>Clostridia</taxon>
        <taxon>Eubacteriales</taxon>
        <taxon>Clostridiaceae</taxon>
        <taxon>Clostridium</taxon>
    </lineage>
</organism>
<dbReference type="PROSITE" id="PS50850">
    <property type="entry name" value="MFS"/>
    <property type="match status" value="1"/>
</dbReference>
<evidence type="ECO:0000256" key="1">
    <source>
        <dbReference type="ARBA" id="ARBA00004651"/>
    </source>
</evidence>
<feature type="transmembrane region" description="Helical" evidence="6">
    <location>
        <begin position="51"/>
        <end position="70"/>
    </location>
</feature>
<feature type="transmembrane region" description="Helical" evidence="6">
    <location>
        <begin position="363"/>
        <end position="388"/>
    </location>
</feature>
<feature type="transmembrane region" description="Helical" evidence="6">
    <location>
        <begin position="341"/>
        <end position="357"/>
    </location>
</feature>
<reference evidence="8" key="1">
    <citation type="submission" date="2020-05" db="EMBL/GenBank/DDBJ databases">
        <title>Genomic insights into acetone-butanol-ethanol (ABE) fermentation by sequencing solventogenic clostridia strains.</title>
        <authorList>
            <person name="Brown S."/>
        </authorList>
    </citation>
    <scope>NUCLEOTIDE SEQUENCE</scope>
    <source>
        <strain evidence="8">DJ126</strain>
    </source>
</reference>
<dbReference type="SUPFAM" id="SSF103473">
    <property type="entry name" value="MFS general substrate transporter"/>
    <property type="match status" value="1"/>
</dbReference>
<feature type="transmembrane region" description="Helical" evidence="6">
    <location>
        <begin position="251"/>
        <end position="272"/>
    </location>
</feature>
<dbReference type="RefSeq" id="WP_077306122.1">
    <property type="nucleotide sequence ID" value="NZ_CP016090.1"/>
</dbReference>
<dbReference type="Pfam" id="PF07690">
    <property type="entry name" value="MFS_1"/>
    <property type="match status" value="1"/>
</dbReference>
<feature type="transmembrane region" description="Helical" evidence="6">
    <location>
        <begin position="136"/>
        <end position="154"/>
    </location>
</feature>
<keyword evidence="2" id="KW-0813">Transport</keyword>
<evidence type="ECO:0000256" key="2">
    <source>
        <dbReference type="ARBA" id="ARBA00022448"/>
    </source>
</evidence>
<feature type="transmembrane region" description="Helical" evidence="6">
    <location>
        <begin position="12"/>
        <end position="31"/>
    </location>
</feature>
<evidence type="ECO:0000256" key="5">
    <source>
        <dbReference type="ARBA" id="ARBA00023136"/>
    </source>
</evidence>
<feature type="domain" description="Major facilitator superfamily (MFS) profile" evidence="7">
    <location>
        <begin position="13"/>
        <end position="392"/>
    </location>
</feature>
<feature type="transmembrane region" description="Helical" evidence="6">
    <location>
        <begin position="279"/>
        <end position="298"/>
    </location>
</feature>
<evidence type="ECO:0000313" key="9">
    <source>
        <dbReference type="Proteomes" id="UP000821656"/>
    </source>
</evidence>
<dbReference type="GO" id="GO:0005886">
    <property type="term" value="C:plasma membrane"/>
    <property type="evidence" value="ECO:0007669"/>
    <property type="project" value="UniProtKB-SubCell"/>
</dbReference>
<feature type="transmembrane region" description="Helical" evidence="6">
    <location>
        <begin position="79"/>
        <end position="96"/>
    </location>
</feature>
<comment type="subcellular location">
    <subcellularLocation>
        <location evidence="1">Cell membrane</location>
        <topology evidence="1">Multi-pass membrane protein</topology>
    </subcellularLocation>
</comment>
<dbReference type="GO" id="GO:0022857">
    <property type="term" value="F:transmembrane transporter activity"/>
    <property type="evidence" value="ECO:0007669"/>
    <property type="project" value="InterPro"/>
</dbReference>
<keyword evidence="4 6" id="KW-1133">Transmembrane helix</keyword>
<dbReference type="Proteomes" id="UP000821656">
    <property type="component" value="Unassembled WGS sequence"/>
</dbReference>
<dbReference type="InterPro" id="IPR011701">
    <property type="entry name" value="MFS"/>
</dbReference>
<comment type="caution">
    <text evidence="8">The sequence shown here is derived from an EMBL/GenBank/DDBJ whole genome shotgun (WGS) entry which is preliminary data.</text>
</comment>
<dbReference type="Gene3D" id="1.20.1250.20">
    <property type="entry name" value="MFS general substrate transporter like domains"/>
    <property type="match status" value="1"/>
</dbReference>
<gene>
    <name evidence="8" type="ORF">DFH45_000003</name>
</gene>
<dbReference type="AlphaFoldDB" id="A0A9Q5CAX3"/>
<keyword evidence="5 6" id="KW-0472">Membrane</keyword>
<feature type="transmembrane region" description="Helical" evidence="6">
    <location>
        <begin position="219"/>
        <end position="239"/>
    </location>
</feature>
<feature type="transmembrane region" description="Helical" evidence="6">
    <location>
        <begin position="102"/>
        <end position="124"/>
    </location>
</feature>
<accession>A0A9Q5CAX3</accession>
<dbReference type="CDD" id="cd17324">
    <property type="entry name" value="MFS_NepI_like"/>
    <property type="match status" value="1"/>
</dbReference>
<proteinExistence type="predicted"/>
<sequence length="400" mass="43532">MTHNSNFKLNRFIILIMAITCGATVANLYFIQPLLTQISTNFNISESQAGFIVTLTQIGYALGLFLFVPLGDIKERRSLIIKMLIVVGISLLLVAISPNYVILLIASLLVGFTTIIPQLIVPFAAHLAEPSERGKIIGNVMSGLLIGILLSRTFSGIVGQAFGWRSVYFCAAFLMALFAIIIKNFFPTSIPNSSISYAKLILSIFPLIKQEKTLREASINGALMFGAFSAFWTSVIFLLGSPVYNLGTREAGLLGLIGVAGAAAAPFVGRIADKKTPKFTVGISVIFSTSAYICFFILGYKLYGLIIGVILLDLGTQAGQVSNQARIHELGDEARSRINTVFMVSYFLGGSLGSFLAPLSWQYFGWIGVCSVGFIFEVIALIFHYIIYKSKSSNYISLNQ</sequence>
<evidence type="ECO:0000259" key="7">
    <source>
        <dbReference type="PROSITE" id="PS50850"/>
    </source>
</evidence>
<dbReference type="PANTHER" id="PTHR42910">
    <property type="entry name" value="TRANSPORTER SCO4007-RELATED"/>
    <property type="match status" value="1"/>
</dbReference>
<dbReference type="PANTHER" id="PTHR42910:SF1">
    <property type="entry name" value="MAJOR FACILITATOR SUPERFAMILY (MFS) PROFILE DOMAIN-CONTAINING PROTEIN"/>
    <property type="match status" value="1"/>
</dbReference>
<evidence type="ECO:0000256" key="3">
    <source>
        <dbReference type="ARBA" id="ARBA00022692"/>
    </source>
</evidence>
<keyword evidence="3 6" id="KW-0812">Transmembrane</keyword>
<evidence type="ECO:0000256" key="6">
    <source>
        <dbReference type="SAM" id="Phobius"/>
    </source>
</evidence>
<feature type="transmembrane region" description="Helical" evidence="6">
    <location>
        <begin position="166"/>
        <end position="186"/>
    </location>
</feature>
<dbReference type="EMBL" id="JABSXK010000001">
    <property type="protein sequence ID" value="NRV07040.1"/>
    <property type="molecule type" value="Genomic_DNA"/>
</dbReference>
<dbReference type="InterPro" id="IPR020846">
    <property type="entry name" value="MFS_dom"/>
</dbReference>
<protein>
    <submittedName>
        <fullName evidence="8">MFS family arabinose efflux permease</fullName>
    </submittedName>
</protein>
<evidence type="ECO:0000313" key="8">
    <source>
        <dbReference type="EMBL" id="NRV07040.1"/>
    </source>
</evidence>